<protein>
    <submittedName>
        <fullName evidence="2">Uncharacterized protein</fullName>
    </submittedName>
</protein>
<reference evidence="3" key="1">
    <citation type="journal article" date="2020" name="Stud. Mycol.">
        <title>101 Dothideomycetes genomes: A test case for predicting lifestyles and emergence of pathogens.</title>
        <authorList>
            <person name="Haridas S."/>
            <person name="Albert R."/>
            <person name="Binder M."/>
            <person name="Bloem J."/>
            <person name="LaButti K."/>
            <person name="Salamov A."/>
            <person name="Andreopoulos B."/>
            <person name="Baker S."/>
            <person name="Barry K."/>
            <person name="Bills G."/>
            <person name="Bluhm B."/>
            <person name="Cannon C."/>
            <person name="Castanera R."/>
            <person name="Culley D."/>
            <person name="Daum C."/>
            <person name="Ezra D."/>
            <person name="Gonzalez J."/>
            <person name="Henrissat B."/>
            <person name="Kuo A."/>
            <person name="Liang C."/>
            <person name="Lipzen A."/>
            <person name="Lutzoni F."/>
            <person name="Magnuson J."/>
            <person name="Mondo S."/>
            <person name="Nolan M."/>
            <person name="Ohm R."/>
            <person name="Pangilinan J."/>
            <person name="Park H.-J."/>
            <person name="Ramirez L."/>
            <person name="Alfaro M."/>
            <person name="Sun H."/>
            <person name="Tritt A."/>
            <person name="Yoshinaga Y."/>
            <person name="Zwiers L.-H."/>
            <person name="Turgeon B."/>
            <person name="Goodwin S."/>
            <person name="Spatafora J."/>
            <person name="Crous P."/>
            <person name="Grigoriev I."/>
        </authorList>
    </citation>
    <scope>NUCLEOTIDE SEQUENCE [LARGE SCALE GENOMIC DNA]</scope>
    <source>
        <strain evidence="3">CECT 20119</strain>
    </source>
</reference>
<evidence type="ECO:0000313" key="3">
    <source>
        <dbReference type="Proteomes" id="UP000799538"/>
    </source>
</evidence>
<dbReference type="OrthoDB" id="3924760at2759"/>
<name>A0A6A6GFG3_9PEZI</name>
<gene>
    <name evidence="2" type="ORF">BDZ85DRAFT_281061</name>
</gene>
<dbReference type="EMBL" id="ML992505">
    <property type="protein sequence ID" value="KAF2224474.1"/>
    <property type="molecule type" value="Genomic_DNA"/>
</dbReference>
<feature type="region of interest" description="Disordered" evidence="1">
    <location>
        <begin position="109"/>
        <end position="176"/>
    </location>
</feature>
<feature type="compositionally biased region" description="Polar residues" evidence="1">
    <location>
        <begin position="139"/>
        <end position="153"/>
    </location>
</feature>
<sequence length="213" mass="23995">MIRVKAFTKLLSDNADGKLVRRWFMTTPNGSLLAYTSPTDIRELRDQVALISMTWKEQLDLRENDMDDEGHTDPNEPTMHTMTMEFENRNIVVRLLQANLLLVLEGGVPPRKPRQVQVTTEGPRDQRYPPHADGAVSKSVENGSTRPNGSVTATEPPGSPSGHSEASTTMSVRKAKNVLDVHRRKLDAMTTIIRSELRKIHFEMPSDPEGRHF</sequence>
<dbReference type="Gene3D" id="3.30.450.30">
    <property type="entry name" value="Dynein light chain 2a, cytoplasmic"/>
    <property type="match status" value="1"/>
</dbReference>
<accession>A0A6A6GFG3</accession>
<keyword evidence="3" id="KW-1185">Reference proteome</keyword>
<proteinExistence type="predicted"/>
<evidence type="ECO:0000256" key="1">
    <source>
        <dbReference type="SAM" id="MobiDB-lite"/>
    </source>
</evidence>
<dbReference type="Proteomes" id="UP000799538">
    <property type="component" value="Unassembled WGS sequence"/>
</dbReference>
<feature type="compositionally biased region" description="Polar residues" evidence="1">
    <location>
        <begin position="161"/>
        <end position="171"/>
    </location>
</feature>
<organism evidence="2 3">
    <name type="scientific">Elsinoe ampelina</name>
    <dbReference type="NCBI Taxonomy" id="302913"/>
    <lineage>
        <taxon>Eukaryota</taxon>
        <taxon>Fungi</taxon>
        <taxon>Dikarya</taxon>
        <taxon>Ascomycota</taxon>
        <taxon>Pezizomycotina</taxon>
        <taxon>Dothideomycetes</taxon>
        <taxon>Dothideomycetidae</taxon>
        <taxon>Myriangiales</taxon>
        <taxon>Elsinoaceae</taxon>
        <taxon>Elsinoe</taxon>
    </lineage>
</organism>
<dbReference type="AlphaFoldDB" id="A0A6A6GFG3"/>
<evidence type="ECO:0000313" key="2">
    <source>
        <dbReference type="EMBL" id="KAF2224474.1"/>
    </source>
</evidence>